<feature type="transmembrane region" description="Helical" evidence="1">
    <location>
        <begin position="146"/>
        <end position="171"/>
    </location>
</feature>
<dbReference type="Pfam" id="PF10011">
    <property type="entry name" value="DUF2254"/>
    <property type="match status" value="1"/>
</dbReference>
<feature type="transmembrane region" description="Helical" evidence="1">
    <location>
        <begin position="71"/>
        <end position="95"/>
    </location>
</feature>
<protein>
    <submittedName>
        <fullName evidence="2">Putative membrane protein</fullName>
    </submittedName>
</protein>
<organism evidence="2 3">
    <name type="scientific">Luteococcus japonicus</name>
    <dbReference type="NCBI Taxonomy" id="33984"/>
    <lineage>
        <taxon>Bacteria</taxon>
        <taxon>Bacillati</taxon>
        <taxon>Actinomycetota</taxon>
        <taxon>Actinomycetes</taxon>
        <taxon>Propionibacteriales</taxon>
        <taxon>Propionibacteriaceae</taxon>
        <taxon>Luteococcus</taxon>
    </lineage>
</organism>
<proteinExistence type="predicted"/>
<sequence>MSTSPDVPLRDEHHSIPQTTAWQRLTSHFWALPAMVTLISFAVGLGLPRLDALFPTQWRFIFPGGPDGARSVLSTIAGAMISVTGLVFSITMVVLQLASSQFTPRVLKEFLSDRAAQYTLGIFIGSFVYALTVLREVRGGFDGQTAFVPPMSVSLAYVLVLASMGQFLVFIHRVTSMIQVSEVVSRLGDRTTALVEKIFTEADSEVRRGDWRVSGDPQEVGLDGRHGHVVEVDEQALVSLAHEHDLRIELAVSPGEFLTQGQPLALVWGDGEDLCSQINAAVRLGADRSLRQDPDFGIRQLVDIADRALSSGVNDPTTAVQVVNELERILKAVAARRDPACHLADVDGVVRVHRPQPTLAGMLTLATEEIAHYGREDPRLRRRLDELLADVRRTALPPHRATVERQQQVVRGQWPGQ</sequence>
<keyword evidence="1" id="KW-1133">Transmembrane helix</keyword>
<evidence type="ECO:0000256" key="1">
    <source>
        <dbReference type="SAM" id="Phobius"/>
    </source>
</evidence>
<accession>A0A3N1ZSU0</accession>
<keyword evidence="1" id="KW-0812">Transmembrane</keyword>
<dbReference type="InterPro" id="IPR018723">
    <property type="entry name" value="DUF2254_membrane"/>
</dbReference>
<dbReference type="EMBL" id="RKHG01000001">
    <property type="protein sequence ID" value="ROR53954.1"/>
    <property type="molecule type" value="Genomic_DNA"/>
</dbReference>
<dbReference type="AlphaFoldDB" id="A0A3N1ZSU0"/>
<comment type="caution">
    <text evidence="2">The sequence shown here is derived from an EMBL/GenBank/DDBJ whole genome shotgun (WGS) entry which is preliminary data.</text>
</comment>
<evidence type="ECO:0000313" key="2">
    <source>
        <dbReference type="EMBL" id="ROR53954.1"/>
    </source>
</evidence>
<gene>
    <name evidence="2" type="ORF">EDD41_1132</name>
</gene>
<reference evidence="2 3" key="1">
    <citation type="submission" date="2018-11" db="EMBL/GenBank/DDBJ databases">
        <title>Sequencing the genomes of 1000 actinobacteria strains.</title>
        <authorList>
            <person name="Klenk H.-P."/>
        </authorList>
    </citation>
    <scope>NUCLEOTIDE SEQUENCE [LARGE SCALE GENOMIC DNA]</scope>
    <source>
        <strain evidence="2 3">DSM 10546</strain>
    </source>
</reference>
<dbReference type="Proteomes" id="UP000275749">
    <property type="component" value="Unassembled WGS sequence"/>
</dbReference>
<evidence type="ECO:0000313" key="3">
    <source>
        <dbReference type="Proteomes" id="UP000275749"/>
    </source>
</evidence>
<keyword evidence="1" id="KW-0472">Membrane</keyword>
<dbReference type="RefSeq" id="WP_123575222.1">
    <property type="nucleotide sequence ID" value="NZ_RKHG01000001.1"/>
</dbReference>
<feature type="transmembrane region" description="Helical" evidence="1">
    <location>
        <begin position="29"/>
        <end position="50"/>
    </location>
</feature>
<feature type="transmembrane region" description="Helical" evidence="1">
    <location>
        <begin position="115"/>
        <end position="134"/>
    </location>
</feature>
<name>A0A3N1ZSU0_9ACTN</name>